<dbReference type="Proteomes" id="UP000322077">
    <property type="component" value="Unassembled WGS sequence"/>
</dbReference>
<keyword evidence="3" id="KW-1185">Reference proteome</keyword>
<dbReference type="InterPro" id="IPR013830">
    <property type="entry name" value="SGNH_hydro"/>
</dbReference>
<gene>
    <name evidence="2" type="ORF">FYJ91_03885</name>
</gene>
<dbReference type="SUPFAM" id="SSF52266">
    <property type="entry name" value="SGNH hydrolase"/>
    <property type="match status" value="1"/>
</dbReference>
<comment type="caution">
    <text evidence="2">The sequence shown here is derived from an EMBL/GenBank/DDBJ whole genome shotgun (WGS) entry which is preliminary data.</text>
</comment>
<dbReference type="EMBL" id="VTOU01000001">
    <property type="protein sequence ID" value="TZG29280.1"/>
    <property type="molecule type" value="Genomic_DNA"/>
</dbReference>
<evidence type="ECO:0000313" key="2">
    <source>
        <dbReference type="EMBL" id="TZG29280.1"/>
    </source>
</evidence>
<dbReference type="RefSeq" id="WP_149520938.1">
    <property type="nucleotide sequence ID" value="NZ_VTOU01000001.1"/>
</dbReference>
<organism evidence="2 3">
    <name type="scientific">Sphingomonas montanisoli</name>
    <dbReference type="NCBI Taxonomy" id="2606412"/>
    <lineage>
        <taxon>Bacteria</taxon>
        <taxon>Pseudomonadati</taxon>
        <taxon>Pseudomonadota</taxon>
        <taxon>Alphaproteobacteria</taxon>
        <taxon>Sphingomonadales</taxon>
        <taxon>Sphingomonadaceae</taxon>
        <taxon>Sphingomonas</taxon>
    </lineage>
</organism>
<sequence>MGDAEIAMWGDSLTARSEYPGGRSIPQHLATLTGRRVMNGGIDGQQSGAIRDRFLNDALFGRETIIMAGRNNFSAGATVQADIAAMVAALTTDRYLVLAVPNAALADEYGGQAKYDAIVALNAALAAAYGAHFVNAWAAMIDAYDPADPMEVQDFANKVVPWRFRQATIMSALVGGIDAGATSFATSGVGSGIIRLGQEYINVTARSGNNVTACTRGFAGSSAVAHVAGERIEQREAIHYSDAGRAFVAQQIANRRATLGW</sequence>
<dbReference type="InterPro" id="IPR036514">
    <property type="entry name" value="SGNH_hydro_sf"/>
</dbReference>
<name>A0A5D9CE72_9SPHN</name>
<feature type="domain" description="SGNH hydrolase-type esterase" evidence="1">
    <location>
        <begin position="10"/>
        <end position="148"/>
    </location>
</feature>
<dbReference type="Pfam" id="PF13472">
    <property type="entry name" value="Lipase_GDSL_2"/>
    <property type="match status" value="1"/>
</dbReference>
<dbReference type="AlphaFoldDB" id="A0A5D9CE72"/>
<reference evidence="2 3" key="1">
    <citation type="submission" date="2019-08" db="EMBL/GenBank/DDBJ databases">
        <authorList>
            <person name="Wang G."/>
            <person name="Xu Z."/>
        </authorList>
    </citation>
    <scope>NUCLEOTIDE SEQUENCE [LARGE SCALE GENOMIC DNA]</scope>
    <source>
        <strain evidence="2 3">ZX</strain>
    </source>
</reference>
<proteinExistence type="predicted"/>
<evidence type="ECO:0000313" key="3">
    <source>
        <dbReference type="Proteomes" id="UP000322077"/>
    </source>
</evidence>
<protein>
    <recommendedName>
        <fullName evidence="1">SGNH hydrolase-type esterase domain-containing protein</fullName>
    </recommendedName>
</protein>
<dbReference type="Gene3D" id="3.40.50.1110">
    <property type="entry name" value="SGNH hydrolase"/>
    <property type="match status" value="1"/>
</dbReference>
<accession>A0A5D9CE72</accession>
<evidence type="ECO:0000259" key="1">
    <source>
        <dbReference type="Pfam" id="PF13472"/>
    </source>
</evidence>
<dbReference type="GO" id="GO:0016788">
    <property type="term" value="F:hydrolase activity, acting on ester bonds"/>
    <property type="evidence" value="ECO:0007669"/>
    <property type="project" value="UniProtKB-ARBA"/>
</dbReference>